<feature type="compositionally biased region" description="Low complexity" evidence="1">
    <location>
        <begin position="125"/>
        <end position="137"/>
    </location>
</feature>
<feature type="compositionally biased region" description="Low complexity" evidence="1">
    <location>
        <begin position="41"/>
        <end position="51"/>
    </location>
</feature>
<dbReference type="EMBL" id="QXFU01001362">
    <property type="protein sequence ID" value="KAE9004040.1"/>
    <property type="molecule type" value="Genomic_DNA"/>
</dbReference>
<dbReference type="EMBL" id="QXFT01002081">
    <property type="protein sequence ID" value="KAE9304290.1"/>
    <property type="molecule type" value="Genomic_DNA"/>
</dbReference>
<sequence>MTGDASVPNPTTNTIQPTSADLKALLGSTRAMPKQNPSGPLPVLHTPTLTPSASAPRTQPSETMEFVANLDQIRIVDTQTSVRDGATLYVVEAYTLYQSSVQNNSTQPPLPTQSQIRQPVLSVGSRTSTTTPTTTSTSEHHDAPERAPDLCVRRRFADFSRLRHETMAAACVNAHFSCQYCRQFQTYTRFHAAQPLWLVRVVTTKTQRKKILARFLSDLADFAQSRAQRHRHCRLRQTLPKLIETFLSD</sequence>
<dbReference type="Proteomes" id="UP000435112">
    <property type="component" value="Unassembled WGS sequence"/>
</dbReference>
<accession>A0A6A4DDJ7</accession>
<name>A0A6A4DDJ7_9STRA</name>
<protein>
    <recommendedName>
        <fullName evidence="6">PX domain-containing protein</fullName>
    </recommendedName>
</protein>
<dbReference type="AlphaFoldDB" id="A0A6A4DDJ7"/>
<organism evidence="3 4">
    <name type="scientific">Phytophthora rubi</name>
    <dbReference type="NCBI Taxonomy" id="129364"/>
    <lineage>
        <taxon>Eukaryota</taxon>
        <taxon>Sar</taxon>
        <taxon>Stramenopiles</taxon>
        <taxon>Oomycota</taxon>
        <taxon>Peronosporomycetes</taxon>
        <taxon>Peronosporales</taxon>
        <taxon>Peronosporaceae</taxon>
        <taxon>Phytophthora</taxon>
    </lineage>
</organism>
<proteinExistence type="predicted"/>
<feature type="compositionally biased region" description="Polar residues" evidence="1">
    <location>
        <begin position="102"/>
        <end position="117"/>
    </location>
</feature>
<comment type="caution">
    <text evidence="3">The sequence shown here is derived from an EMBL/GenBank/DDBJ whole genome shotgun (WGS) entry which is preliminary data.</text>
</comment>
<dbReference type="Proteomes" id="UP000434957">
    <property type="component" value="Unassembled WGS sequence"/>
</dbReference>
<feature type="region of interest" description="Disordered" evidence="1">
    <location>
        <begin position="27"/>
        <end position="60"/>
    </location>
</feature>
<keyword evidence="4" id="KW-1185">Reference proteome</keyword>
<evidence type="ECO:0000313" key="3">
    <source>
        <dbReference type="EMBL" id="KAE9304290.1"/>
    </source>
</evidence>
<reference evidence="3 4" key="1">
    <citation type="submission" date="2018-08" db="EMBL/GenBank/DDBJ databases">
        <title>Genomic investigation of the strawberry pathogen Phytophthora fragariae indicates pathogenicity is determined by transcriptional variation in three key races.</title>
        <authorList>
            <person name="Adams T.M."/>
            <person name="Armitage A.D."/>
            <person name="Sobczyk M.K."/>
            <person name="Bates H.J."/>
            <person name="Dunwell J.M."/>
            <person name="Nellist C.F."/>
            <person name="Harrison R.J."/>
        </authorList>
    </citation>
    <scope>NUCLEOTIDE SEQUENCE [LARGE SCALE GENOMIC DNA]</scope>
    <source>
        <strain evidence="2 5">SCRP324</strain>
        <strain evidence="3 4">SCRP333</strain>
    </source>
</reference>
<gene>
    <name evidence="2" type="ORF">PR002_g17175</name>
    <name evidence="3" type="ORF">PR003_g21785</name>
</gene>
<evidence type="ECO:0000313" key="5">
    <source>
        <dbReference type="Proteomes" id="UP000435112"/>
    </source>
</evidence>
<evidence type="ECO:0008006" key="6">
    <source>
        <dbReference type="Google" id="ProtNLM"/>
    </source>
</evidence>
<evidence type="ECO:0000256" key="1">
    <source>
        <dbReference type="SAM" id="MobiDB-lite"/>
    </source>
</evidence>
<evidence type="ECO:0000313" key="2">
    <source>
        <dbReference type="EMBL" id="KAE9004040.1"/>
    </source>
</evidence>
<evidence type="ECO:0000313" key="4">
    <source>
        <dbReference type="Proteomes" id="UP000434957"/>
    </source>
</evidence>
<dbReference type="OrthoDB" id="123313at2759"/>
<feature type="region of interest" description="Disordered" evidence="1">
    <location>
        <begin position="102"/>
        <end position="145"/>
    </location>
</feature>